<dbReference type="GeneTree" id="ENSGT00510000046985"/>
<evidence type="ECO:0000256" key="7">
    <source>
        <dbReference type="ARBA" id="ARBA00023242"/>
    </source>
</evidence>
<evidence type="ECO:0000256" key="6">
    <source>
        <dbReference type="ARBA" id="ARBA00023187"/>
    </source>
</evidence>
<comment type="function">
    <text evidence="10">Plays a role in pre-mRNA splicing.</text>
</comment>
<dbReference type="InterPro" id="IPR010920">
    <property type="entry name" value="LSM_dom_sf"/>
</dbReference>
<dbReference type="PANTHER" id="PTHR10553">
    <property type="entry name" value="SMALL NUCLEAR RIBONUCLEOPROTEIN"/>
    <property type="match status" value="1"/>
</dbReference>
<keyword evidence="9" id="KW-0863">Zinc-finger</keyword>
<keyword evidence="14" id="KW-1185">Reference proteome</keyword>
<dbReference type="PROSITE" id="PS50157">
    <property type="entry name" value="ZINC_FINGER_C2H2_2"/>
    <property type="match status" value="1"/>
</dbReference>
<dbReference type="Proteomes" id="UP000694402">
    <property type="component" value="Unassembled WGS sequence"/>
</dbReference>
<evidence type="ECO:0000256" key="10">
    <source>
        <dbReference type="RuleBase" id="RU365052"/>
    </source>
</evidence>
<dbReference type="InterPro" id="IPR034098">
    <property type="entry name" value="Sm_G"/>
</dbReference>
<dbReference type="CDD" id="cd01719">
    <property type="entry name" value="Sm_G"/>
    <property type="match status" value="1"/>
</dbReference>
<gene>
    <name evidence="13" type="primary">snrpg</name>
</gene>
<evidence type="ECO:0000256" key="3">
    <source>
        <dbReference type="ARBA" id="ARBA00022664"/>
    </source>
</evidence>
<evidence type="ECO:0000256" key="5">
    <source>
        <dbReference type="ARBA" id="ARBA00022884"/>
    </source>
</evidence>
<dbReference type="InterPro" id="IPR047575">
    <property type="entry name" value="Sm"/>
</dbReference>
<dbReference type="GO" id="GO:0005685">
    <property type="term" value="C:U1 snRNP"/>
    <property type="evidence" value="ECO:0007669"/>
    <property type="project" value="TreeGrafter"/>
</dbReference>
<dbReference type="InterPro" id="IPR044641">
    <property type="entry name" value="Lsm7/SmG-like"/>
</dbReference>
<dbReference type="PROSITE" id="PS00028">
    <property type="entry name" value="ZINC_FINGER_C2H2_1"/>
    <property type="match status" value="1"/>
</dbReference>
<dbReference type="GO" id="GO:0034719">
    <property type="term" value="C:SMN-Sm protein complex"/>
    <property type="evidence" value="ECO:0007669"/>
    <property type="project" value="TreeGrafter"/>
</dbReference>
<dbReference type="GO" id="GO:0071004">
    <property type="term" value="C:U2-type prespliceosome"/>
    <property type="evidence" value="ECO:0007669"/>
    <property type="project" value="TreeGrafter"/>
</dbReference>
<dbReference type="InterPro" id="IPR001163">
    <property type="entry name" value="Sm_dom_euk/arc"/>
</dbReference>
<dbReference type="GO" id="GO:0071011">
    <property type="term" value="C:precatalytic spliceosome"/>
    <property type="evidence" value="ECO:0007669"/>
    <property type="project" value="TreeGrafter"/>
</dbReference>
<dbReference type="GO" id="GO:0008270">
    <property type="term" value="F:zinc ion binding"/>
    <property type="evidence" value="ECO:0007669"/>
    <property type="project" value="UniProtKB-KW"/>
</dbReference>
<dbReference type="GO" id="GO:0097526">
    <property type="term" value="C:spliceosomal tri-snRNP complex"/>
    <property type="evidence" value="ECO:0007669"/>
    <property type="project" value="TreeGrafter"/>
</dbReference>
<organism evidence="13 14">
    <name type="scientific">Oncorhynchus tshawytscha</name>
    <name type="common">Chinook salmon</name>
    <name type="synonym">Salmo tshawytscha</name>
    <dbReference type="NCBI Taxonomy" id="74940"/>
    <lineage>
        <taxon>Eukaryota</taxon>
        <taxon>Metazoa</taxon>
        <taxon>Chordata</taxon>
        <taxon>Craniata</taxon>
        <taxon>Vertebrata</taxon>
        <taxon>Euteleostomi</taxon>
        <taxon>Actinopterygii</taxon>
        <taxon>Neopterygii</taxon>
        <taxon>Teleostei</taxon>
        <taxon>Protacanthopterygii</taxon>
        <taxon>Salmoniformes</taxon>
        <taxon>Salmonidae</taxon>
        <taxon>Salmoninae</taxon>
        <taxon>Oncorhynchus</taxon>
    </lineage>
</organism>
<evidence type="ECO:0000313" key="14">
    <source>
        <dbReference type="Proteomes" id="UP000694402"/>
    </source>
</evidence>
<dbReference type="InterPro" id="IPR013087">
    <property type="entry name" value="Znf_C2H2_type"/>
</dbReference>
<evidence type="ECO:0000256" key="2">
    <source>
        <dbReference type="ARBA" id="ARBA00006850"/>
    </source>
</evidence>
<evidence type="ECO:0000313" key="13">
    <source>
        <dbReference type="Ensembl" id="ENSOTSP00005015782.2"/>
    </source>
</evidence>
<reference evidence="13" key="1">
    <citation type="submission" date="2025-08" db="UniProtKB">
        <authorList>
            <consortium name="Ensembl"/>
        </authorList>
    </citation>
    <scope>IDENTIFICATION</scope>
</reference>
<dbReference type="AlphaFoldDB" id="A0A8C8CUH9"/>
<evidence type="ECO:0000259" key="11">
    <source>
        <dbReference type="PROSITE" id="PS50157"/>
    </source>
</evidence>
<dbReference type="SMART" id="SM00651">
    <property type="entry name" value="Sm"/>
    <property type="match status" value="1"/>
</dbReference>
<dbReference type="GO" id="GO:0071013">
    <property type="term" value="C:catalytic step 2 spliceosome"/>
    <property type="evidence" value="ECO:0007669"/>
    <property type="project" value="TreeGrafter"/>
</dbReference>
<dbReference type="GO" id="GO:0043186">
    <property type="term" value="C:P granule"/>
    <property type="evidence" value="ECO:0007669"/>
    <property type="project" value="TreeGrafter"/>
</dbReference>
<dbReference type="GO" id="GO:0005687">
    <property type="term" value="C:U4 snRNP"/>
    <property type="evidence" value="ECO:0007669"/>
    <property type="project" value="TreeGrafter"/>
</dbReference>
<keyword evidence="9" id="KW-0862">Zinc</keyword>
<feature type="domain" description="C2H2-type" evidence="11">
    <location>
        <begin position="53"/>
        <end position="81"/>
    </location>
</feature>
<dbReference type="GO" id="GO:0000387">
    <property type="term" value="P:spliceosomal snRNP assembly"/>
    <property type="evidence" value="ECO:0007669"/>
    <property type="project" value="UniProtKB-UniRule"/>
</dbReference>
<dbReference type="PANTHER" id="PTHR10553:SF2">
    <property type="entry name" value="SMALL NUCLEAR RIBONUCLEOPROTEIN G"/>
    <property type="match status" value="1"/>
</dbReference>
<dbReference type="GO" id="GO:0003723">
    <property type="term" value="F:RNA binding"/>
    <property type="evidence" value="ECO:0007669"/>
    <property type="project" value="UniProtKB-UniRule"/>
</dbReference>
<evidence type="ECO:0000256" key="9">
    <source>
        <dbReference type="PROSITE-ProRule" id="PRU00042"/>
    </source>
</evidence>
<evidence type="ECO:0000256" key="8">
    <source>
        <dbReference type="ARBA" id="ARBA00023274"/>
    </source>
</evidence>
<dbReference type="SUPFAM" id="SSF50182">
    <property type="entry name" value="Sm-like ribonucleoproteins"/>
    <property type="match status" value="1"/>
</dbReference>
<protein>
    <recommendedName>
        <fullName evidence="10">Small nuclear ribonucleoprotein G</fullName>
        <shortName evidence="10">snRNP-G</shortName>
    </recommendedName>
</protein>
<keyword evidence="8 10" id="KW-0687">Ribonucleoprotein</keyword>
<dbReference type="GO" id="GO:0005686">
    <property type="term" value="C:U2 snRNP"/>
    <property type="evidence" value="ECO:0007669"/>
    <property type="project" value="TreeGrafter"/>
</dbReference>
<name>A0A8C8CUH9_ONCTS</name>
<keyword evidence="6 10" id="KW-0508">mRNA splicing</keyword>
<keyword evidence="4 10" id="KW-0747">Spliceosome</keyword>
<dbReference type="GO" id="GO:0005682">
    <property type="term" value="C:U5 snRNP"/>
    <property type="evidence" value="ECO:0007669"/>
    <property type="project" value="TreeGrafter"/>
</dbReference>
<accession>A0A8C8CUH9</accession>
<keyword evidence="5 10" id="KW-0694">RNA-binding</keyword>
<dbReference type="GO" id="GO:0005689">
    <property type="term" value="C:U12-type spliceosomal complex"/>
    <property type="evidence" value="ECO:0007669"/>
    <property type="project" value="TreeGrafter"/>
</dbReference>
<proteinExistence type="inferred from homology"/>
<keyword evidence="3 10" id="KW-0507">mRNA processing</keyword>
<keyword evidence="7 10" id="KW-0539">Nucleus</keyword>
<comment type="subcellular location">
    <subcellularLocation>
        <location evidence="1 10">Nucleus</location>
    </subcellularLocation>
</comment>
<reference evidence="13" key="2">
    <citation type="submission" date="2025-09" db="UniProtKB">
        <authorList>
            <consortium name="Ensembl"/>
        </authorList>
    </citation>
    <scope>IDENTIFICATION</scope>
</reference>
<sequence length="136" mass="14886">MDAVPCSWNTTRVQESFARTKPASDTLTKLAKLVAQKQDSQSQNQLLPDVCPCVCAQCSQGFSDMAELLHHQQGEHALLKLNGGRQVQGVLRGFDPFMNLVMDDCLEMAPGGIQNTIGMVVIRGNSIIMLEALERV</sequence>
<comment type="similarity">
    <text evidence="2 10">Belongs to the snRNP Sm proteins family.</text>
</comment>
<dbReference type="PROSITE" id="PS52002">
    <property type="entry name" value="SM"/>
    <property type="match status" value="1"/>
</dbReference>
<dbReference type="Pfam" id="PF01423">
    <property type="entry name" value="LSM"/>
    <property type="match status" value="1"/>
</dbReference>
<dbReference type="Ensembl" id="ENSOTST00005017202.2">
    <property type="protein sequence ID" value="ENSOTSP00005015782.2"/>
    <property type="gene ID" value="ENSOTSG00005007866.2"/>
</dbReference>
<evidence type="ECO:0000259" key="12">
    <source>
        <dbReference type="PROSITE" id="PS52002"/>
    </source>
</evidence>
<dbReference type="Gene3D" id="2.30.30.100">
    <property type="match status" value="1"/>
</dbReference>
<keyword evidence="9" id="KW-0479">Metal-binding</keyword>
<feature type="domain" description="Sm" evidence="12">
    <location>
        <begin position="64"/>
        <end position="136"/>
    </location>
</feature>
<evidence type="ECO:0000256" key="4">
    <source>
        <dbReference type="ARBA" id="ARBA00022728"/>
    </source>
</evidence>
<evidence type="ECO:0000256" key="1">
    <source>
        <dbReference type="ARBA" id="ARBA00004123"/>
    </source>
</evidence>